<dbReference type="Proteomes" id="UP000314294">
    <property type="component" value="Unassembled WGS sequence"/>
</dbReference>
<gene>
    <name evidence="1" type="ORF">EYF80_027662</name>
</gene>
<evidence type="ECO:0000313" key="1">
    <source>
        <dbReference type="EMBL" id="TNN62071.1"/>
    </source>
</evidence>
<evidence type="ECO:0000313" key="2">
    <source>
        <dbReference type="Proteomes" id="UP000314294"/>
    </source>
</evidence>
<accession>A0A4Z2H8Y7</accession>
<dbReference type="EMBL" id="SRLO01000301">
    <property type="protein sequence ID" value="TNN62071.1"/>
    <property type="molecule type" value="Genomic_DNA"/>
</dbReference>
<keyword evidence="2" id="KW-1185">Reference proteome</keyword>
<sequence length="185" mass="20583">MVKKGGSVMWSRRTAEVMDKRSRDLGPKDIHKMTKTPVLVHLVQGALDLLLCSSSCLPVYPTTAWPHEDEDGASFCPSALLCQKVTARWLIGAQLMEELGNSSVCRSPRPTNPPIILRLRLFFTLSKRNLQLLDSPEDRPTDPLSTRDLICTPSSTLSAFLPLVILKAQRQMHVSALPKEITPKI</sequence>
<dbReference type="AlphaFoldDB" id="A0A4Z2H8Y7"/>
<name>A0A4Z2H8Y7_9TELE</name>
<proteinExistence type="predicted"/>
<reference evidence="1 2" key="1">
    <citation type="submission" date="2019-03" db="EMBL/GenBank/DDBJ databases">
        <title>First draft genome of Liparis tanakae, snailfish: a comprehensive survey of snailfish specific genes.</title>
        <authorList>
            <person name="Kim W."/>
            <person name="Song I."/>
            <person name="Jeong J.-H."/>
            <person name="Kim D."/>
            <person name="Kim S."/>
            <person name="Ryu S."/>
            <person name="Song J.Y."/>
            <person name="Lee S.K."/>
        </authorList>
    </citation>
    <scope>NUCLEOTIDE SEQUENCE [LARGE SCALE GENOMIC DNA]</scope>
    <source>
        <tissue evidence="1">Muscle</tissue>
    </source>
</reference>
<comment type="caution">
    <text evidence="1">The sequence shown here is derived from an EMBL/GenBank/DDBJ whole genome shotgun (WGS) entry which is preliminary data.</text>
</comment>
<protein>
    <submittedName>
        <fullName evidence="1">Uncharacterized protein</fullName>
    </submittedName>
</protein>
<organism evidence="1 2">
    <name type="scientific">Liparis tanakae</name>
    <name type="common">Tanaka's snailfish</name>
    <dbReference type="NCBI Taxonomy" id="230148"/>
    <lineage>
        <taxon>Eukaryota</taxon>
        <taxon>Metazoa</taxon>
        <taxon>Chordata</taxon>
        <taxon>Craniata</taxon>
        <taxon>Vertebrata</taxon>
        <taxon>Euteleostomi</taxon>
        <taxon>Actinopterygii</taxon>
        <taxon>Neopterygii</taxon>
        <taxon>Teleostei</taxon>
        <taxon>Neoteleostei</taxon>
        <taxon>Acanthomorphata</taxon>
        <taxon>Eupercaria</taxon>
        <taxon>Perciformes</taxon>
        <taxon>Cottioidei</taxon>
        <taxon>Cottales</taxon>
        <taxon>Liparidae</taxon>
        <taxon>Liparis</taxon>
    </lineage>
</organism>